<dbReference type="Proteomes" id="UP000694408">
    <property type="component" value="Unplaced"/>
</dbReference>
<dbReference type="InterPro" id="IPR007110">
    <property type="entry name" value="Ig-like_dom"/>
</dbReference>
<dbReference type="GO" id="GO:0007411">
    <property type="term" value="P:axon guidance"/>
    <property type="evidence" value="ECO:0007669"/>
    <property type="project" value="TreeGrafter"/>
</dbReference>
<dbReference type="GO" id="GO:0098632">
    <property type="term" value="F:cell-cell adhesion mediator activity"/>
    <property type="evidence" value="ECO:0007669"/>
    <property type="project" value="TreeGrafter"/>
</dbReference>
<dbReference type="GO" id="GO:0005886">
    <property type="term" value="C:plasma membrane"/>
    <property type="evidence" value="ECO:0007669"/>
    <property type="project" value="TreeGrafter"/>
</dbReference>
<dbReference type="InterPro" id="IPR003598">
    <property type="entry name" value="Ig_sub2"/>
</dbReference>
<feature type="region of interest" description="Disordered" evidence="3">
    <location>
        <begin position="231"/>
        <end position="268"/>
    </location>
</feature>
<dbReference type="FunFam" id="2.60.40.10:FF:000032">
    <property type="entry name" value="palladin isoform X1"/>
    <property type="match status" value="1"/>
</dbReference>
<keyword evidence="6" id="KW-1185">Reference proteome</keyword>
<keyword evidence="2" id="KW-0393">Immunoglobulin domain</keyword>
<dbReference type="GO" id="GO:0007156">
    <property type="term" value="P:homophilic cell adhesion via plasma membrane adhesion molecules"/>
    <property type="evidence" value="ECO:0007669"/>
    <property type="project" value="TreeGrafter"/>
</dbReference>
<dbReference type="Pfam" id="PF13927">
    <property type="entry name" value="Ig_3"/>
    <property type="match status" value="2"/>
</dbReference>
<reference evidence="5" key="1">
    <citation type="submission" date="2025-08" db="UniProtKB">
        <authorList>
            <consortium name="Ensembl"/>
        </authorList>
    </citation>
    <scope>IDENTIFICATION</scope>
</reference>
<dbReference type="InterPro" id="IPR003599">
    <property type="entry name" value="Ig_sub"/>
</dbReference>
<dbReference type="SUPFAM" id="SSF48726">
    <property type="entry name" value="Immunoglobulin"/>
    <property type="match status" value="2"/>
</dbReference>
<evidence type="ECO:0000256" key="1">
    <source>
        <dbReference type="ARBA" id="ARBA00023157"/>
    </source>
</evidence>
<organism evidence="5 6">
    <name type="scientific">Junco hyemalis</name>
    <name type="common">Dark-eyed junco</name>
    <dbReference type="NCBI Taxonomy" id="40217"/>
    <lineage>
        <taxon>Eukaryota</taxon>
        <taxon>Metazoa</taxon>
        <taxon>Chordata</taxon>
        <taxon>Craniata</taxon>
        <taxon>Vertebrata</taxon>
        <taxon>Euteleostomi</taxon>
        <taxon>Archelosauria</taxon>
        <taxon>Archosauria</taxon>
        <taxon>Dinosauria</taxon>
        <taxon>Saurischia</taxon>
        <taxon>Theropoda</taxon>
        <taxon>Coelurosauria</taxon>
        <taxon>Aves</taxon>
        <taxon>Neognathae</taxon>
        <taxon>Neoaves</taxon>
        <taxon>Telluraves</taxon>
        <taxon>Australaves</taxon>
        <taxon>Passeriformes</taxon>
        <taxon>Passerellidae</taxon>
        <taxon>Junco</taxon>
    </lineage>
</organism>
<feature type="domain" description="Ig-like" evidence="4">
    <location>
        <begin position="121"/>
        <end position="219"/>
    </location>
</feature>
<dbReference type="FunFam" id="2.60.40.10:FF:001377">
    <property type="entry name" value="Matrix remodeling associated 5"/>
    <property type="match status" value="1"/>
</dbReference>
<feature type="domain" description="Ig-like" evidence="4">
    <location>
        <begin position="22"/>
        <end position="115"/>
    </location>
</feature>
<evidence type="ECO:0000313" key="5">
    <source>
        <dbReference type="Ensembl" id="ENSJHYP00000001511.1"/>
    </source>
</evidence>
<dbReference type="InterPro" id="IPR036179">
    <property type="entry name" value="Ig-like_dom_sf"/>
</dbReference>
<dbReference type="PROSITE" id="PS50835">
    <property type="entry name" value="IG_LIKE"/>
    <property type="match status" value="2"/>
</dbReference>
<dbReference type="Gene3D" id="2.60.40.10">
    <property type="entry name" value="Immunoglobulins"/>
    <property type="match status" value="2"/>
</dbReference>
<dbReference type="SMART" id="SM00409">
    <property type="entry name" value="IG"/>
    <property type="match status" value="2"/>
</dbReference>
<dbReference type="PANTHER" id="PTHR10075">
    <property type="entry name" value="BASIGIN RELATED"/>
    <property type="match status" value="1"/>
</dbReference>
<proteinExistence type="predicted"/>
<evidence type="ECO:0000256" key="2">
    <source>
        <dbReference type="ARBA" id="ARBA00023319"/>
    </source>
</evidence>
<protein>
    <submittedName>
        <fullName evidence="5">Immunoglobulin superfamily member 10</fullName>
    </submittedName>
</protein>
<keyword evidence="1" id="KW-1015">Disulfide bond</keyword>
<dbReference type="AlphaFoldDB" id="A0A8C5IE03"/>
<reference evidence="5" key="2">
    <citation type="submission" date="2025-09" db="UniProtKB">
        <authorList>
            <consortium name="Ensembl"/>
        </authorList>
    </citation>
    <scope>IDENTIFICATION</scope>
</reference>
<evidence type="ECO:0000259" key="4">
    <source>
        <dbReference type="PROSITE" id="PS50835"/>
    </source>
</evidence>
<accession>A0A8C5IE03</accession>
<dbReference type="GO" id="GO:0030424">
    <property type="term" value="C:axon"/>
    <property type="evidence" value="ECO:0007669"/>
    <property type="project" value="TreeGrafter"/>
</dbReference>
<evidence type="ECO:0000313" key="6">
    <source>
        <dbReference type="Proteomes" id="UP000694408"/>
    </source>
</evidence>
<dbReference type="SMART" id="SM00408">
    <property type="entry name" value="IGc2"/>
    <property type="match status" value="2"/>
</dbReference>
<dbReference type="InterPro" id="IPR013783">
    <property type="entry name" value="Ig-like_fold"/>
</dbReference>
<dbReference type="Ensembl" id="ENSJHYT00000001896.1">
    <property type="protein sequence ID" value="ENSJHYP00000001511.1"/>
    <property type="gene ID" value="ENSJHYG00000001294.1"/>
</dbReference>
<name>A0A8C5IE03_JUNHY</name>
<sequence length="268" mass="27706">MGTAPVERLCVVPCCQHVQSLPVLSVHPHQPAGLVRGVSGEPLALHCPAEGSPRPRVAWTLPGGRVLQRPQLRGRLLLLDNGTLLIGAASPLDTGTYLCRAHNDAGDSSLSVPVVVAAYTPRITGRPPPAIHTTPGAAIQLHCIVLGVPKPEITWELPDGSVLSTAHQARGSGGALLHPTGTLLLQNPQPSGSGTYRCTARNPLARNTAGVVGTQAAASLGSALQWLPSKAHLSRDRATTERISQTGRETGQGHRSAGCAPQLGPGAV</sequence>
<dbReference type="CDD" id="cd00096">
    <property type="entry name" value="Ig"/>
    <property type="match status" value="1"/>
</dbReference>
<dbReference type="GO" id="GO:0070593">
    <property type="term" value="P:dendrite self-avoidance"/>
    <property type="evidence" value="ECO:0007669"/>
    <property type="project" value="TreeGrafter"/>
</dbReference>
<dbReference type="PANTHER" id="PTHR10075:SF100">
    <property type="entry name" value="FASCICLIN-2"/>
    <property type="match status" value="1"/>
</dbReference>
<evidence type="ECO:0000256" key="3">
    <source>
        <dbReference type="SAM" id="MobiDB-lite"/>
    </source>
</evidence>